<dbReference type="InterPro" id="IPR042001">
    <property type="entry name" value="Sortase_F"/>
</dbReference>
<accession>A0A1M6MKF8</accession>
<dbReference type="Gene3D" id="2.40.260.10">
    <property type="entry name" value="Sortase"/>
    <property type="match status" value="1"/>
</dbReference>
<dbReference type="RefSeq" id="WP_073190670.1">
    <property type="nucleotide sequence ID" value="NZ_FQZG01000090.1"/>
</dbReference>
<evidence type="ECO:0008006" key="5">
    <source>
        <dbReference type="Google" id="ProtNLM"/>
    </source>
</evidence>
<keyword evidence="2" id="KW-1133">Transmembrane helix</keyword>
<reference evidence="3 4" key="1">
    <citation type="submission" date="2016-11" db="EMBL/GenBank/DDBJ databases">
        <authorList>
            <person name="Jaros S."/>
            <person name="Januszkiewicz K."/>
            <person name="Wedrychowicz H."/>
        </authorList>
    </citation>
    <scope>NUCLEOTIDE SEQUENCE [LARGE SCALE GENOMIC DNA]</scope>
    <source>
        <strain evidence="3 4">DSM 12906</strain>
    </source>
</reference>
<feature type="transmembrane region" description="Helical" evidence="2">
    <location>
        <begin position="12"/>
        <end position="34"/>
    </location>
</feature>
<name>A0A1M6MKF8_9ACTN</name>
<dbReference type="InterPro" id="IPR023365">
    <property type="entry name" value="Sortase_dom-sf"/>
</dbReference>
<evidence type="ECO:0000313" key="3">
    <source>
        <dbReference type="EMBL" id="SHJ83961.1"/>
    </source>
</evidence>
<dbReference type="OrthoDB" id="3734011at2"/>
<gene>
    <name evidence="3" type="ORF">SAMN02745244_03385</name>
</gene>
<dbReference type="Proteomes" id="UP000184512">
    <property type="component" value="Unassembled WGS sequence"/>
</dbReference>
<protein>
    <recommendedName>
        <fullName evidence="5">Sortase family protein</fullName>
    </recommendedName>
</protein>
<organism evidence="3 4">
    <name type="scientific">Tessaracoccus bendigoensis DSM 12906</name>
    <dbReference type="NCBI Taxonomy" id="1123357"/>
    <lineage>
        <taxon>Bacteria</taxon>
        <taxon>Bacillati</taxon>
        <taxon>Actinomycetota</taxon>
        <taxon>Actinomycetes</taxon>
        <taxon>Propionibacteriales</taxon>
        <taxon>Propionibacteriaceae</taxon>
        <taxon>Tessaracoccus</taxon>
    </lineage>
</organism>
<dbReference type="AlphaFoldDB" id="A0A1M6MKF8"/>
<keyword evidence="2" id="KW-0812">Transmembrane</keyword>
<keyword evidence="4" id="KW-1185">Reference proteome</keyword>
<evidence type="ECO:0000313" key="4">
    <source>
        <dbReference type="Proteomes" id="UP000184512"/>
    </source>
</evidence>
<dbReference type="CDD" id="cd05829">
    <property type="entry name" value="Sortase_F"/>
    <property type="match status" value="1"/>
</dbReference>
<evidence type="ECO:0000256" key="2">
    <source>
        <dbReference type="SAM" id="Phobius"/>
    </source>
</evidence>
<keyword evidence="2" id="KW-0472">Membrane</keyword>
<feature type="region of interest" description="Disordered" evidence="1">
    <location>
        <begin position="41"/>
        <end position="68"/>
    </location>
</feature>
<dbReference type="EMBL" id="FQZG01000090">
    <property type="protein sequence ID" value="SHJ83961.1"/>
    <property type="molecule type" value="Genomic_DNA"/>
</dbReference>
<sequence>MSHATSDPKPARIRLVVVLAALLVVIGLVIYALARPDAPVAGPSASPVPTTSASPVATAAPSSPSVTPDPALAGCTAVSEGFVPTRYTIERFAVDEPIVALDLDDQGNIAAPPKDEPRLASWWSGGPMPGSEKGRAVMTIHTYRNGGALGNELFADGQSQFQPGDVIKLHGGDGQVLCYGYTDSLLLAVDDYDPDSTVMVDFEGDPSLSIIICWDFEKSTEFWLSRVFFNFKPVTLPSAS</sequence>
<proteinExistence type="predicted"/>
<evidence type="ECO:0000256" key="1">
    <source>
        <dbReference type="SAM" id="MobiDB-lite"/>
    </source>
</evidence>
<dbReference type="STRING" id="1123357.SAMN02745244_03385"/>